<evidence type="ECO:0000313" key="4">
    <source>
        <dbReference type="Proteomes" id="UP000321332"/>
    </source>
</evidence>
<reference evidence="3 4" key="1">
    <citation type="submission" date="2019-06" db="EMBL/GenBank/DDBJ databases">
        <title>Genome analyses of bacteria isolated from kimchi.</title>
        <authorList>
            <person name="Lee S."/>
            <person name="Ahn S."/>
            <person name="Roh S."/>
        </authorList>
    </citation>
    <scope>NUCLEOTIDE SEQUENCE [LARGE SCALE GENOMIC DNA]</scope>
    <source>
        <strain evidence="3 4">CBA3620</strain>
    </source>
</reference>
<dbReference type="GO" id="GO:0051536">
    <property type="term" value="F:iron-sulfur cluster binding"/>
    <property type="evidence" value="ECO:0007669"/>
    <property type="project" value="InterPro"/>
</dbReference>
<dbReference type="PANTHER" id="PTHR10093">
    <property type="entry name" value="IRON-SULFUR CLUSTER ASSEMBLY ENZYME NIFU HOMOLOG"/>
    <property type="match status" value="1"/>
</dbReference>
<dbReference type="Gene3D" id="3.90.1010.10">
    <property type="match status" value="1"/>
</dbReference>
<evidence type="ECO:0000256" key="1">
    <source>
        <dbReference type="ARBA" id="ARBA00006420"/>
    </source>
</evidence>
<gene>
    <name evidence="3" type="ORF">FGL89_03460</name>
</gene>
<protein>
    <submittedName>
        <fullName evidence="3">SUF system NifU family Fe-S cluster assembly protein</fullName>
    </submittedName>
</protein>
<dbReference type="RefSeq" id="WP_014973786.1">
    <property type="nucleotide sequence ID" value="NZ_BPKR01000007.1"/>
</dbReference>
<evidence type="ECO:0000313" key="3">
    <source>
        <dbReference type="EMBL" id="QEA33271.1"/>
    </source>
</evidence>
<dbReference type="Proteomes" id="UP000321332">
    <property type="component" value="Chromosome"/>
</dbReference>
<dbReference type="SUPFAM" id="SSF82649">
    <property type="entry name" value="SufE/NifU"/>
    <property type="match status" value="1"/>
</dbReference>
<dbReference type="EMBL" id="CP042374">
    <property type="protein sequence ID" value="QEA33271.1"/>
    <property type="molecule type" value="Genomic_DNA"/>
</dbReference>
<dbReference type="GO" id="GO:0005506">
    <property type="term" value="F:iron ion binding"/>
    <property type="evidence" value="ECO:0007669"/>
    <property type="project" value="InterPro"/>
</dbReference>
<accession>A0AAE6ILJ4</accession>
<dbReference type="GO" id="GO:0016226">
    <property type="term" value="P:iron-sulfur cluster assembly"/>
    <property type="evidence" value="ECO:0007669"/>
    <property type="project" value="InterPro"/>
</dbReference>
<evidence type="ECO:0000259" key="2">
    <source>
        <dbReference type="Pfam" id="PF01592"/>
    </source>
</evidence>
<dbReference type="NCBIfam" id="TIGR01994">
    <property type="entry name" value="SUF_scaf_2"/>
    <property type="match status" value="1"/>
</dbReference>
<dbReference type="InterPro" id="IPR002871">
    <property type="entry name" value="NIF_FeS_clus_asmbl_NifU_N"/>
</dbReference>
<dbReference type="AlphaFoldDB" id="A0AAE6ILJ4"/>
<dbReference type="FunFam" id="3.90.1010.10:FF:000002">
    <property type="entry name" value="Iron-sulfur cluster assembly scaffold protein NifU"/>
    <property type="match status" value="1"/>
</dbReference>
<dbReference type="Pfam" id="PF01592">
    <property type="entry name" value="NifU_N"/>
    <property type="match status" value="1"/>
</dbReference>
<name>A0AAE6ILJ4_LEUCA</name>
<proteinExistence type="inferred from homology"/>
<dbReference type="CDD" id="cd06664">
    <property type="entry name" value="IscU_like"/>
    <property type="match status" value="1"/>
</dbReference>
<dbReference type="OMA" id="MKLDSMY"/>
<feature type="domain" description="NIF system FeS cluster assembly NifU N-terminal" evidence="2">
    <location>
        <begin position="10"/>
        <end position="128"/>
    </location>
</feature>
<comment type="similarity">
    <text evidence="1">Belongs to the NifU family.</text>
</comment>
<dbReference type="GeneID" id="61186788"/>
<sequence length="147" mass="16317">MSLHNLDNLYRQSVMAYAKHPRHYRPVATTDCNQATKYNPTCGDTITISVELSGDLITDIHFYGDGCAISKASASMMTDLVIGKDKAEIQQLMDNFLKMTMGEQVDTDTLGEAQLLAGVTKFPTRIKCATLPWHTLQALLFSKEEAK</sequence>
<organism evidence="3 4">
    <name type="scientific">Leuconostoc carnosum</name>
    <dbReference type="NCBI Taxonomy" id="1252"/>
    <lineage>
        <taxon>Bacteria</taxon>
        <taxon>Bacillati</taxon>
        <taxon>Bacillota</taxon>
        <taxon>Bacilli</taxon>
        <taxon>Lactobacillales</taxon>
        <taxon>Lactobacillaceae</taxon>
        <taxon>Leuconostoc</taxon>
    </lineage>
</organism>